<comment type="caution">
    <text evidence="4">The sequence shown here is derived from an EMBL/GenBank/DDBJ whole genome shotgun (WGS) entry which is preliminary data.</text>
</comment>
<dbReference type="Gene3D" id="2.180.10.10">
    <property type="entry name" value="RHS repeat-associated core"/>
    <property type="match status" value="1"/>
</dbReference>
<organism evidence="4 5">
    <name type="scientific">Faecousia intestinalis</name>
    <dbReference type="NCBI Taxonomy" id="3133167"/>
    <lineage>
        <taxon>Bacteria</taxon>
        <taxon>Bacillati</taxon>
        <taxon>Bacillota</taxon>
        <taxon>Clostridia</taxon>
        <taxon>Eubacteriales</taxon>
        <taxon>Oscillospiraceae</taxon>
        <taxon>Faecousia</taxon>
    </lineage>
</organism>
<protein>
    <submittedName>
        <fullName evidence="4">RHS repeat-associated core domain-containing protein</fullName>
    </submittedName>
</protein>
<reference evidence="4 5" key="1">
    <citation type="submission" date="2024-03" db="EMBL/GenBank/DDBJ databases">
        <title>Human intestinal bacterial collection.</title>
        <authorList>
            <person name="Pauvert C."/>
            <person name="Hitch T.C.A."/>
            <person name="Clavel T."/>
        </authorList>
    </citation>
    <scope>NUCLEOTIDE SEQUENCE [LARGE SCALE GENOMIC DNA]</scope>
    <source>
        <strain evidence="4 5">CLA-AA-H192</strain>
    </source>
</reference>
<gene>
    <name evidence="4" type="ORF">WMO66_14350</name>
</gene>
<dbReference type="EMBL" id="JBBMFF010000280">
    <property type="protein sequence ID" value="MEQ2512408.1"/>
    <property type="molecule type" value="Genomic_DNA"/>
</dbReference>
<feature type="domain" description="Teneurin-like YD-shell" evidence="3">
    <location>
        <begin position="83"/>
        <end position="189"/>
    </location>
</feature>
<dbReference type="InterPro" id="IPR050708">
    <property type="entry name" value="T6SS_VgrG/RHS"/>
</dbReference>
<dbReference type="RefSeq" id="WP_349137035.1">
    <property type="nucleotide sequence ID" value="NZ_JBBMFF010000280.1"/>
</dbReference>
<dbReference type="InterPro" id="IPR022385">
    <property type="entry name" value="Rhs_assc_core"/>
</dbReference>
<dbReference type="Pfam" id="PF25023">
    <property type="entry name" value="TEN_YD-shell"/>
    <property type="match status" value="1"/>
</dbReference>
<keyword evidence="1" id="KW-0677">Repeat</keyword>
<evidence type="ECO:0000256" key="1">
    <source>
        <dbReference type="ARBA" id="ARBA00022737"/>
    </source>
</evidence>
<evidence type="ECO:0000313" key="4">
    <source>
        <dbReference type="EMBL" id="MEQ2512408.1"/>
    </source>
</evidence>
<accession>A0ABV1GAG7</accession>
<proteinExistence type="predicted"/>
<dbReference type="InterPro" id="IPR056823">
    <property type="entry name" value="TEN-like_YD-shell"/>
</dbReference>
<dbReference type="Proteomes" id="UP001491552">
    <property type="component" value="Unassembled WGS sequence"/>
</dbReference>
<dbReference type="NCBIfam" id="TIGR03696">
    <property type="entry name" value="Rhs_assc_core"/>
    <property type="match status" value="1"/>
</dbReference>
<feature type="region of interest" description="Disordered" evidence="2">
    <location>
        <begin position="19"/>
        <end position="40"/>
    </location>
</feature>
<sequence>MNQTKFYFPLIFISLEDEPWEPIEPNPNASPEDDSDVAAQDLSQSDWTLASTETVTHDYLTQSGRVARETIRQSVGGTVLKTETLDFFYDESGRPFAFNYSVDGGIASTYYYILNLQGDVVQIIDANGVMQAEYVYSPWGEVISAEGGLAEINPLRYRGYYYDSETGFYYLQSRYYDPENHRFINADSYASTGQGFLGVNMFAYCNNLPVILHDSNGEFPSLLIVIPIVIIAGLLGGCESEMEKKWPKEGHYKYKPRGSSSMDDNCYSYAFDYNGVCDPGDSSGVSSRLDDAGGEPHYNLGSIKEGVLADAAVRGKNVKYLPNEYINYKIPDGAYLIACKISSDATDYHFAVMLSDGIWIDKPGIGETRYGAIDGFANTWTIGDITYAGDTMYFLYTP</sequence>
<dbReference type="PANTHER" id="PTHR32305:SF15">
    <property type="entry name" value="PROTEIN RHSA-RELATED"/>
    <property type="match status" value="1"/>
</dbReference>
<keyword evidence="5" id="KW-1185">Reference proteome</keyword>
<evidence type="ECO:0000313" key="5">
    <source>
        <dbReference type="Proteomes" id="UP001491552"/>
    </source>
</evidence>
<name>A0ABV1GAG7_9FIRM</name>
<evidence type="ECO:0000256" key="2">
    <source>
        <dbReference type="SAM" id="MobiDB-lite"/>
    </source>
</evidence>
<evidence type="ECO:0000259" key="3">
    <source>
        <dbReference type="Pfam" id="PF25023"/>
    </source>
</evidence>
<dbReference type="PANTHER" id="PTHR32305">
    <property type="match status" value="1"/>
</dbReference>